<dbReference type="AlphaFoldDB" id="G4YF26"/>
<name>G4YF26_PHYSP</name>
<keyword evidence="3" id="KW-1185">Reference proteome</keyword>
<proteinExistence type="predicted"/>
<dbReference type="KEGG" id="psoj:PHYSODRAFT_470954"/>
<evidence type="ECO:0000313" key="2">
    <source>
        <dbReference type="EMBL" id="EGZ27609.1"/>
    </source>
</evidence>
<feature type="region of interest" description="Disordered" evidence="1">
    <location>
        <begin position="1"/>
        <end position="53"/>
    </location>
</feature>
<accession>G4YF26</accession>
<dbReference type="GeneID" id="20654029"/>
<dbReference type="RefSeq" id="XP_009514884.1">
    <property type="nucleotide sequence ID" value="XM_009516589.1"/>
</dbReference>
<feature type="compositionally biased region" description="Acidic residues" evidence="1">
    <location>
        <begin position="9"/>
        <end position="47"/>
    </location>
</feature>
<dbReference type="EMBL" id="JH159151">
    <property type="protein sequence ID" value="EGZ27609.1"/>
    <property type="molecule type" value="Genomic_DNA"/>
</dbReference>
<dbReference type="Proteomes" id="UP000002640">
    <property type="component" value="Unassembled WGS sequence"/>
</dbReference>
<gene>
    <name evidence="2" type="ORF">PHYSODRAFT_470954</name>
</gene>
<protein>
    <submittedName>
        <fullName evidence="2">Uncharacterized protein</fullName>
    </submittedName>
</protein>
<evidence type="ECO:0000256" key="1">
    <source>
        <dbReference type="SAM" id="MobiDB-lite"/>
    </source>
</evidence>
<organism evidence="2 3">
    <name type="scientific">Phytophthora sojae (strain P6497)</name>
    <name type="common">Soybean stem and root rot agent</name>
    <name type="synonym">Phytophthora megasperma f. sp. glycines</name>
    <dbReference type="NCBI Taxonomy" id="1094619"/>
    <lineage>
        <taxon>Eukaryota</taxon>
        <taxon>Sar</taxon>
        <taxon>Stramenopiles</taxon>
        <taxon>Oomycota</taxon>
        <taxon>Peronosporomycetes</taxon>
        <taxon>Peronosporales</taxon>
        <taxon>Peronosporaceae</taxon>
        <taxon>Phytophthora</taxon>
    </lineage>
</organism>
<dbReference type="OMA" id="WTSFEEH"/>
<reference evidence="2 3" key="1">
    <citation type="journal article" date="2006" name="Science">
        <title>Phytophthora genome sequences uncover evolutionary origins and mechanisms of pathogenesis.</title>
        <authorList>
            <person name="Tyler B.M."/>
            <person name="Tripathy S."/>
            <person name="Zhang X."/>
            <person name="Dehal P."/>
            <person name="Jiang R.H."/>
            <person name="Aerts A."/>
            <person name="Arredondo F.D."/>
            <person name="Baxter L."/>
            <person name="Bensasson D."/>
            <person name="Beynon J.L."/>
            <person name="Chapman J."/>
            <person name="Damasceno C.M."/>
            <person name="Dorrance A.E."/>
            <person name="Dou D."/>
            <person name="Dickerman A.W."/>
            <person name="Dubchak I.L."/>
            <person name="Garbelotto M."/>
            <person name="Gijzen M."/>
            <person name="Gordon S.G."/>
            <person name="Govers F."/>
            <person name="Grunwald N.J."/>
            <person name="Huang W."/>
            <person name="Ivors K.L."/>
            <person name="Jones R.W."/>
            <person name="Kamoun S."/>
            <person name="Krampis K."/>
            <person name="Lamour K.H."/>
            <person name="Lee M.K."/>
            <person name="McDonald W.H."/>
            <person name="Medina M."/>
            <person name="Meijer H.J."/>
            <person name="Nordberg E.K."/>
            <person name="Maclean D.J."/>
            <person name="Ospina-Giraldo M.D."/>
            <person name="Morris P.F."/>
            <person name="Phuntumart V."/>
            <person name="Putnam N.H."/>
            <person name="Rash S."/>
            <person name="Rose J.K."/>
            <person name="Sakihama Y."/>
            <person name="Salamov A.A."/>
            <person name="Savidor A."/>
            <person name="Scheuring C.F."/>
            <person name="Smith B.M."/>
            <person name="Sobral B.W."/>
            <person name="Terry A."/>
            <person name="Torto-Alalibo T.A."/>
            <person name="Win J."/>
            <person name="Xu Z."/>
            <person name="Zhang H."/>
            <person name="Grigoriev I.V."/>
            <person name="Rokhsar D.S."/>
            <person name="Boore J.L."/>
        </authorList>
    </citation>
    <scope>NUCLEOTIDE SEQUENCE [LARGE SCALE GENOMIC DNA]</scope>
    <source>
        <strain evidence="2 3">P6497</strain>
    </source>
</reference>
<evidence type="ECO:0000313" key="3">
    <source>
        <dbReference type="Proteomes" id="UP000002640"/>
    </source>
</evidence>
<sequence length="154" mass="18204">MYAALGIEKDDDEDEAFVLDEEDEEDNGDEEAEDCYQEEEDEEELSAGDETQSFAKKRKAELQLHESVDADSAPRLSKRNKQYIPRKRSSKHLDKLREINEEREEIINPVPPFTPAIIKSWSKFNAHSKIYKQKHHLKFRVRSSETRKQYNRYV</sequence>
<dbReference type="InParanoid" id="G4YF26"/>